<comment type="caution">
    <text evidence="2">The sequence shown here is derived from an EMBL/GenBank/DDBJ whole genome shotgun (WGS) entry which is preliminary data.</text>
</comment>
<evidence type="ECO:0000313" key="2">
    <source>
        <dbReference type="EMBL" id="KAH3790005.1"/>
    </source>
</evidence>
<gene>
    <name evidence="2" type="ORF">DPMN_168198</name>
</gene>
<feature type="compositionally biased region" description="Basic and acidic residues" evidence="1">
    <location>
        <begin position="205"/>
        <end position="219"/>
    </location>
</feature>
<evidence type="ECO:0000313" key="3">
    <source>
        <dbReference type="Proteomes" id="UP000828390"/>
    </source>
</evidence>
<reference evidence="2" key="1">
    <citation type="journal article" date="2019" name="bioRxiv">
        <title>The Genome of the Zebra Mussel, Dreissena polymorpha: A Resource for Invasive Species Research.</title>
        <authorList>
            <person name="McCartney M.A."/>
            <person name="Auch B."/>
            <person name="Kono T."/>
            <person name="Mallez S."/>
            <person name="Zhang Y."/>
            <person name="Obille A."/>
            <person name="Becker A."/>
            <person name="Abrahante J.E."/>
            <person name="Garbe J."/>
            <person name="Badalamenti J.P."/>
            <person name="Herman A."/>
            <person name="Mangelson H."/>
            <person name="Liachko I."/>
            <person name="Sullivan S."/>
            <person name="Sone E.D."/>
            <person name="Koren S."/>
            <person name="Silverstein K.A.T."/>
            <person name="Beckman K.B."/>
            <person name="Gohl D.M."/>
        </authorList>
    </citation>
    <scope>NUCLEOTIDE SEQUENCE</scope>
    <source>
        <strain evidence="2">Duluth1</strain>
        <tissue evidence="2">Whole animal</tissue>
    </source>
</reference>
<evidence type="ECO:0000256" key="1">
    <source>
        <dbReference type="SAM" id="MobiDB-lite"/>
    </source>
</evidence>
<feature type="compositionally biased region" description="Basic and acidic residues" evidence="1">
    <location>
        <begin position="160"/>
        <end position="172"/>
    </location>
</feature>
<name>A0A9D4F559_DREPO</name>
<sequence length="325" mass="36923">MASQDPHIQNLQRIAEKKQMKSALHAQFLENCRAENIIPKGLQLRLKVNVGNNSSELQDSVDRLLRKVSMEICERIRDDHLCRSTEYGCLLEEVRNELKNKMSNADMFDLDCEINKQTETKREKLAAMHEQKIRHIVNKKREENKSNKVKENTDATVLKTKNDDRPKQDSSPRNRRNNGWKSKGAVNRKEDKRIKISTNTAQRVADSKNRDNAVLHHTLETQSSEQKGDSSIPDDRATPSKNEAAPGPKKTYAEALSNGANVNLQLRISSLQTSLDSLTKTVAQLVAEAAQRGKDRDVLSVFQTGKHGGKQKNGFAKFRKERKQF</sequence>
<keyword evidence="3" id="KW-1185">Reference proteome</keyword>
<organism evidence="2 3">
    <name type="scientific">Dreissena polymorpha</name>
    <name type="common">Zebra mussel</name>
    <name type="synonym">Mytilus polymorpha</name>
    <dbReference type="NCBI Taxonomy" id="45954"/>
    <lineage>
        <taxon>Eukaryota</taxon>
        <taxon>Metazoa</taxon>
        <taxon>Spiralia</taxon>
        <taxon>Lophotrochozoa</taxon>
        <taxon>Mollusca</taxon>
        <taxon>Bivalvia</taxon>
        <taxon>Autobranchia</taxon>
        <taxon>Heteroconchia</taxon>
        <taxon>Euheterodonta</taxon>
        <taxon>Imparidentia</taxon>
        <taxon>Neoheterodontei</taxon>
        <taxon>Myida</taxon>
        <taxon>Dreissenoidea</taxon>
        <taxon>Dreissenidae</taxon>
        <taxon>Dreissena</taxon>
    </lineage>
</organism>
<accession>A0A9D4F559</accession>
<dbReference type="EMBL" id="JAIWYP010000008">
    <property type="protein sequence ID" value="KAH3790005.1"/>
    <property type="molecule type" value="Genomic_DNA"/>
</dbReference>
<reference evidence="2" key="2">
    <citation type="submission" date="2020-11" db="EMBL/GenBank/DDBJ databases">
        <authorList>
            <person name="McCartney M.A."/>
            <person name="Auch B."/>
            <person name="Kono T."/>
            <person name="Mallez S."/>
            <person name="Becker A."/>
            <person name="Gohl D.M."/>
            <person name="Silverstein K.A.T."/>
            <person name="Koren S."/>
            <person name="Bechman K.B."/>
            <person name="Herman A."/>
            <person name="Abrahante J.E."/>
            <person name="Garbe J."/>
        </authorList>
    </citation>
    <scope>NUCLEOTIDE SEQUENCE</scope>
    <source>
        <strain evidence="2">Duluth1</strain>
        <tissue evidence="2">Whole animal</tissue>
    </source>
</reference>
<dbReference type="Proteomes" id="UP000828390">
    <property type="component" value="Unassembled WGS sequence"/>
</dbReference>
<proteinExistence type="predicted"/>
<dbReference type="AlphaFoldDB" id="A0A9D4F559"/>
<feature type="region of interest" description="Disordered" evidence="1">
    <location>
        <begin position="140"/>
        <end position="249"/>
    </location>
</feature>
<protein>
    <submittedName>
        <fullName evidence="2">Uncharacterized protein</fullName>
    </submittedName>
</protein>
<feature type="compositionally biased region" description="Basic and acidic residues" evidence="1">
    <location>
        <begin position="140"/>
        <end position="153"/>
    </location>
</feature>